<sequence length="312" mass="35637">MRHQHLLKTFSLIFLQNHLRSFINSCLLSILYIFGIMMDGGINLVNSEPIENIEADLVWSEVETEDYEIYFSSLRNGQWSAKTKLSNHRAMDLLPSVGSGIDGTIWVVWFAAHGSISDLYYSMFDGENWSIPEMISTGFSSNTAPFVVVDNNNVPWIVWAGFDEEDDDIYFTRWNGFGWDSPSMVNMDNTTPDIIPVIKIGQNNLPWVKWSGYDGKESKSYISRWTGSKWSEELIEDIENINQSLMGISEYLISDLPEFVGSQKLATIHIKSNGERSTFRIREVMEESEDDNNLDILQKQIEIQSDGKTIIG</sequence>
<keyword evidence="1" id="KW-1133">Transmembrane helix</keyword>
<evidence type="ECO:0000313" key="2">
    <source>
        <dbReference type="EMBL" id="KKL45331.1"/>
    </source>
</evidence>
<reference evidence="2" key="1">
    <citation type="journal article" date="2015" name="Nature">
        <title>Complex archaea that bridge the gap between prokaryotes and eukaryotes.</title>
        <authorList>
            <person name="Spang A."/>
            <person name="Saw J.H."/>
            <person name="Jorgensen S.L."/>
            <person name="Zaremba-Niedzwiedzka K."/>
            <person name="Martijn J."/>
            <person name="Lind A.E."/>
            <person name="van Eijk R."/>
            <person name="Schleper C."/>
            <person name="Guy L."/>
            <person name="Ettema T.J."/>
        </authorList>
    </citation>
    <scope>NUCLEOTIDE SEQUENCE</scope>
</reference>
<accession>A0A0F9CV33</accession>
<evidence type="ECO:0000256" key="1">
    <source>
        <dbReference type="SAM" id="Phobius"/>
    </source>
</evidence>
<keyword evidence="1" id="KW-0812">Transmembrane</keyword>
<comment type="caution">
    <text evidence="2">The sequence shown here is derived from an EMBL/GenBank/DDBJ whole genome shotgun (WGS) entry which is preliminary data.</text>
</comment>
<dbReference type="SUPFAM" id="SSF89372">
    <property type="entry name" value="Fucose-specific lectin"/>
    <property type="match status" value="1"/>
</dbReference>
<dbReference type="EMBL" id="LAZR01034428">
    <property type="protein sequence ID" value="KKL45331.1"/>
    <property type="molecule type" value="Genomic_DNA"/>
</dbReference>
<dbReference type="AlphaFoldDB" id="A0A0F9CV33"/>
<evidence type="ECO:0008006" key="3">
    <source>
        <dbReference type="Google" id="ProtNLM"/>
    </source>
</evidence>
<name>A0A0F9CV33_9ZZZZ</name>
<organism evidence="2">
    <name type="scientific">marine sediment metagenome</name>
    <dbReference type="NCBI Taxonomy" id="412755"/>
    <lineage>
        <taxon>unclassified sequences</taxon>
        <taxon>metagenomes</taxon>
        <taxon>ecological metagenomes</taxon>
    </lineage>
</organism>
<protein>
    <recommendedName>
        <fullName evidence="3">Sialidase domain-containing protein</fullName>
    </recommendedName>
</protein>
<proteinExistence type="predicted"/>
<keyword evidence="1" id="KW-0472">Membrane</keyword>
<dbReference type="Gene3D" id="2.120.10.10">
    <property type="match status" value="1"/>
</dbReference>
<feature type="transmembrane region" description="Helical" evidence="1">
    <location>
        <begin position="21"/>
        <end position="38"/>
    </location>
</feature>
<gene>
    <name evidence="2" type="ORF">LCGC14_2356760</name>
</gene>